<feature type="binding site" evidence="8">
    <location>
        <position position="89"/>
    </location>
    <ligand>
        <name>ATP</name>
        <dbReference type="ChEBI" id="CHEBI:30616"/>
    </ligand>
</feature>
<dbReference type="RefSeq" id="WP_171362915.1">
    <property type="nucleotide sequence ID" value="NZ_WVQY01000001.1"/>
</dbReference>
<dbReference type="EMBL" id="WVQY01000001">
    <property type="protein sequence ID" value="NOD29658.1"/>
    <property type="molecule type" value="Genomic_DNA"/>
</dbReference>
<dbReference type="InterPro" id="IPR036921">
    <property type="entry name" value="PurM-like_N_sf"/>
</dbReference>
<feature type="binding site" evidence="8">
    <location>
        <position position="238"/>
    </location>
    <ligand>
        <name>substrate</name>
    </ligand>
</feature>
<dbReference type="PANTHER" id="PTHR43555">
    <property type="entry name" value="PHOSPHORIBOSYLFORMYLGLYCINAMIDINE SYNTHASE SUBUNIT PURL"/>
    <property type="match status" value="1"/>
</dbReference>
<comment type="caution">
    <text evidence="8">Lacks conserved residue(s) required for the propagation of feature annotation.</text>
</comment>
<evidence type="ECO:0000256" key="5">
    <source>
        <dbReference type="ARBA" id="ARBA00022755"/>
    </source>
</evidence>
<evidence type="ECO:0000256" key="2">
    <source>
        <dbReference type="ARBA" id="ARBA00022598"/>
    </source>
</evidence>
<comment type="subunit">
    <text evidence="8">Monomer. Part of the FGAM synthase complex composed of 1 PurL, 1 PurQ and 2 PurS subunits.</text>
</comment>
<keyword evidence="1 8" id="KW-0963">Cytoplasm</keyword>
<dbReference type="PIRSF" id="PIRSF001587">
    <property type="entry name" value="FGAM_synthase_II"/>
    <property type="match status" value="1"/>
</dbReference>
<feature type="domain" description="PurM-like C-terminal" evidence="10">
    <location>
        <begin position="562"/>
        <end position="693"/>
    </location>
</feature>
<evidence type="ECO:0000256" key="8">
    <source>
        <dbReference type="HAMAP-Rule" id="MF_00420"/>
    </source>
</evidence>
<comment type="pathway">
    <text evidence="8">Purine metabolism; IMP biosynthesis via de novo pathway; 5-amino-1-(5-phospho-D-ribosyl)imidazole from N(2)-formyl-N(1)-(5-phospho-D-ribosyl)glycinamide: step 1/2.</text>
</comment>
<reference evidence="12 13" key="1">
    <citation type="submission" date="2019-12" db="EMBL/GenBank/DDBJ databases">
        <title>Ruegeria JWLKs population differentiation of coral mucus and skeleton niches.</title>
        <authorList>
            <person name="Luo D."/>
        </authorList>
    </citation>
    <scope>NUCLEOTIDE SEQUENCE [LARGE SCALE GENOMIC DNA]</scope>
    <source>
        <strain evidence="12 13">HKCCD6238</strain>
    </source>
</reference>
<comment type="catalytic activity">
    <reaction evidence="8">
        <text>N(2)-formyl-N(1)-(5-phospho-beta-D-ribosyl)glycinamide + L-glutamine + ATP + H2O = 2-formamido-N(1)-(5-O-phospho-beta-D-ribosyl)acetamidine + L-glutamate + ADP + phosphate + H(+)</text>
        <dbReference type="Rhea" id="RHEA:17129"/>
        <dbReference type="ChEBI" id="CHEBI:15377"/>
        <dbReference type="ChEBI" id="CHEBI:15378"/>
        <dbReference type="ChEBI" id="CHEBI:29985"/>
        <dbReference type="ChEBI" id="CHEBI:30616"/>
        <dbReference type="ChEBI" id="CHEBI:43474"/>
        <dbReference type="ChEBI" id="CHEBI:58359"/>
        <dbReference type="ChEBI" id="CHEBI:147286"/>
        <dbReference type="ChEBI" id="CHEBI:147287"/>
        <dbReference type="ChEBI" id="CHEBI:456216"/>
        <dbReference type="EC" id="6.3.5.3"/>
    </reaction>
</comment>
<dbReference type="InterPro" id="IPR041609">
    <property type="entry name" value="PurL_linker"/>
</dbReference>
<feature type="active site" evidence="8">
    <location>
        <position position="47"/>
    </location>
</feature>
<comment type="similarity">
    <text evidence="8">Belongs to the FGAMS family.</text>
</comment>
<dbReference type="GO" id="GO:0004642">
    <property type="term" value="F:phosphoribosylformylglycinamidine synthase activity"/>
    <property type="evidence" value="ECO:0007669"/>
    <property type="project" value="UniProtKB-EC"/>
</dbReference>
<dbReference type="SUPFAM" id="SSF56042">
    <property type="entry name" value="PurM C-terminal domain-like"/>
    <property type="match status" value="2"/>
</dbReference>
<feature type="binding site" evidence="8">
    <location>
        <position position="114"/>
    </location>
    <ligand>
        <name>substrate</name>
    </ligand>
</feature>
<dbReference type="InterPro" id="IPR010918">
    <property type="entry name" value="PurM-like_C_dom"/>
</dbReference>
<proteinExistence type="inferred from homology"/>
<evidence type="ECO:0000256" key="7">
    <source>
        <dbReference type="ARBA" id="ARBA00022842"/>
    </source>
</evidence>
<dbReference type="Gene3D" id="3.30.1330.10">
    <property type="entry name" value="PurM-like, N-terminal domain"/>
    <property type="match status" value="2"/>
</dbReference>
<accession>A0ABX1W8P2</accession>
<dbReference type="Pfam" id="PF00586">
    <property type="entry name" value="AIRS"/>
    <property type="match status" value="2"/>
</dbReference>
<comment type="function">
    <text evidence="8">Part of the phosphoribosylformylglycinamidine synthase complex involved in the purines biosynthetic pathway. Catalyzes the ATP-dependent conversion of formylglycinamide ribonucleotide (FGAR) and glutamine to yield formylglycinamidine ribonucleotide (FGAM) and glutamate. The FGAM synthase complex is composed of three subunits. PurQ produces an ammonia molecule by converting glutamine to glutamate. PurL transfers the ammonia molecule to FGAR to form FGAM in an ATP-dependent manner. PurS interacts with PurQ and PurL and is thought to assist in the transfer of the ammonia molecule from PurQ to PurL.</text>
</comment>
<evidence type="ECO:0000313" key="12">
    <source>
        <dbReference type="EMBL" id="NOD29658.1"/>
    </source>
</evidence>
<organism evidence="12 13">
    <name type="scientific">Ruegeria atlantica</name>
    <dbReference type="NCBI Taxonomy" id="81569"/>
    <lineage>
        <taxon>Bacteria</taxon>
        <taxon>Pseudomonadati</taxon>
        <taxon>Pseudomonadota</taxon>
        <taxon>Alphaproteobacteria</taxon>
        <taxon>Rhodobacterales</taxon>
        <taxon>Roseobacteraceae</taxon>
        <taxon>Ruegeria</taxon>
    </lineage>
</organism>
<feature type="domain" description="PurM-like N-terminal" evidence="9">
    <location>
        <begin position="72"/>
        <end position="186"/>
    </location>
</feature>
<evidence type="ECO:0000256" key="6">
    <source>
        <dbReference type="ARBA" id="ARBA00022840"/>
    </source>
</evidence>
<dbReference type="PANTHER" id="PTHR43555:SF1">
    <property type="entry name" value="PHOSPHORIBOSYLFORMYLGLYCINAMIDINE SYNTHASE SUBUNIT PURL"/>
    <property type="match status" value="1"/>
</dbReference>
<evidence type="ECO:0000313" key="13">
    <source>
        <dbReference type="Proteomes" id="UP000599383"/>
    </source>
</evidence>
<feature type="binding site" evidence="8">
    <location>
        <position position="115"/>
    </location>
    <ligand>
        <name>Mg(2+)</name>
        <dbReference type="ChEBI" id="CHEBI:18420"/>
        <label>2</label>
    </ligand>
</feature>
<feature type="binding site" evidence="8">
    <location>
        <begin position="310"/>
        <end position="312"/>
    </location>
    <ligand>
        <name>substrate</name>
    </ligand>
</feature>
<feature type="binding site" evidence="8">
    <location>
        <position position="525"/>
    </location>
    <ligand>
        <name>ATP</name>
        <dbReference type="ChEBI" id="CHEBI:30616"/>
    </ligand>
</feature>
<comment type="caution">
    <text evidence="12">The sequence shown here is derived from an EMBL/GenBank/DDBJ whole genome shotgun (WGS) entry which is preliminary data.</text>
</comment>
<dbReference type="Pfam" id="PF02769">
    <property type="entry name" value="AIRS_C"/>
    <property type="match status" value="2"/>
</dbReference>
<dbReference type="InterPro" id="IPR036676">
    <property type="entry name" value="PurM-like_C_sf"/>
</dbReference>
<protein>
    <recommendedName>
        <fullName evidence="8">Phosphoribosylformylglycinamidine synthase subunit PurL</fullName>
        <shortName evidence="8">FGAM synthase</shortName>
        <ecNumber evidence="8">6.3.5.3</ecNumber>
    </recommendedName>
    <alternativeName>
        <fullName evidence="8">Formylglycinamide ribonucleotide amidotransferase subunit II</fullName>
        <shortName evidence="8">FGAR amidotransferase II</shortName>
        <shortName evidence="8">FGAR-AT II</shortName>
    </alternativeName>
    <alternativeName>
        <fullName evidence="8">Glutamine amidotransferase PurL</fullName>
    </alternativeName>
    <alternativeName>
        <fullName evidence="8">Phosphoribosylformylglycinamidine synthase subunit II</fullName>
    </alternativeName>
</protein>
<gene>
    <name evidence="8 12" type="primary">purL</name>
    <name evidence="12" type="ORF">GS617_05195</name>
</gene>
<evidence type="ECO:0000256" key="1">
    <source>
        <dbReference type="ARBA" id="ARBA00022490"/>
    </source>
</evidence>
<keyword evidence="7 8" id="KW-0460">Magnesium</keyword>
<evidence type="ECO:0000259" key="9">
    <source>
        <dbReference type="Pfam" id="PF00586"/>
    </source>
</evidence>
<evidence type="ECO:0000256" key="3">
    <source>
        <dbReference type="ARBA" id="ARBA00022723"/>
    </source>
</evidence>
<keyword evidence="5 8" id="KW-0658">Purine biosynthesis</keyword>
<dbReference type="NCBIfam" id="NF002290">
    <property type="entry name" value="PRK01213.1"/>
    <property type="match status" value="1"/>
</dbReference>
<evidence type="ECO:0000256" key="4">
    <source>
        <dbReference type="ARBA" id="ARBA00022741"/>
    </source>
</evidence>
<keyword evidence="4 8" id="KW-0547">Nucleotide-binding</keyword>
<evidence type="ECO:0000259" key="10">
    <source>
        <dbReference type="Pfam" id="PF02769"/>
    </source>
</evidence>
<comment type="subcellular location">
    <subcellularLocation>
        <location evidence="8">Cytoplasm</location>
    </subcellularLocation>
</comment>
<dbReference type="CDD" id="cd02203">
    <property type="entry name" value="PurL_repeat1"/>
    <property type="match status" value="1"/>
</dbReference>
<feature type="active site" description="Proton acceptor" evidence="8">
    <location>
        <position position="93"/>
    </location>
</feature>
<keyword evidence="6 8" id="KW-0067">ATP-binding</keyword>
<dbReference type="EC" id="6.3.5.3" evidence="8"/>
<feature type="binding site" evidence="8">
    <location>
        <position position="488"/>
    </location>
    <ligand>
        <name>ATP</name>
        <dbReference type="ChEBI" id="CHEBI:30616"/>
    </ligand>
</feature>
<feature type="binding site" evidence="8">
    <location>
        <begin position="92"/>
        <end position="95"/>
    </location>
    <ligand>
        <name>substrate</name>
    </ligand>
</feature>
<keyword evidence="3 8" id="KW-0479">Metal-binding</keyword>
<dbReference type="HAMAP" id="MF_00420">
    <property type="entry name" value="PurL_2"/>
    <property type="match status" value="1"/>
</dbReference>
<feature type="binding site" evidence="8">
    <location>
        <position position="526"/>
    </location>
    <ligand>
        <name>Mg(2+)</name>
        <dbReference type="ChEBI" id="CHEBI:18420"/>
        <label>1</label>
    </ligand>
</feature>
<name>A0ABX1W8P2_9RHOB</name>
<feature type="binding site" evidence="8">
    <location>
        <position position="50"/>
    </location>
    <ligand>
        <name>ATP</name>
        <dbReference type="ChEBI" id="CHEBI:30616"/>
    </ligand>
</feature>
<feature type="domain" description="Phosphoribosylformylglycinamidine synthase linker" evidence="11">
    <location>
        <begin position="14"/>
        <end position="51"/>
    </location>
</feature>
<dbReference type="CDD" id="cd02204">
    <property type="entry name" value="PurL_repeat2"/>
    <property type="match status" value="1"/>
</dbReference>
<feature type="domain" description="PurM-like N-terminal" evidence="9">
    <location>
        <begin position="434"/>
        <end position="549"/>
    </location>
</feature>
<keyword evidence="13" id="KW-1185">Reference proteome</keyword>
<dbReference type="InterPro" id="IPR010074">
    <property type="entry name" value="PRibForGlyAmidine_synth_PurL"/>
</dbReference>
<feature type="binding site" evidence="8">
    <location>
        <position position="528"/>
    </location>
    <ligand>
        <name>substrate</name>
    </ligand>
</feature>
<dbReference type="InterPro" id="IPR016188">
    <property type="entry name" value="PurM-like_N"/>
</dbReference>
<sequence length="719" mass="76648">MQEPAITPDLIAAHGLKPEEYDMILEIIGREPTFTELGIFSAMWNEHCSYKSSKKWLRTLPTSGPQVICGPGENAGVVDIGDGQAVVFKMESHNHPSYIEPYQGAATGVGGILRDVFTMGARPIASMNALSFGDPGHHKTRQLVNGVVEGIGGYGNCFGVPCVGGEVRFHPAYNGNCLVNAFAAGLADSDKIFYSAASGVGMPVVYLGAKTGRDGVGGATMASAEFDDTIEEKRPTVQVGDPFTEKRLMEATLELMRTGAVISIQDMGAAGLTCSAVEMGDKGGLGVRLDLENVPQREENMTAYEMMLSESQERMLMVLKPELEAEARAVFEKWDLDFAIVGETIAEDRFLIMHNGEVKADLVLSKLSSTAPEYDRPWEPTPQAEELAEVPQIDPIDGLRALLASPNYAGKQWVYEQYDTMVMADSVRTPGLGAGMVRVHGTDKVLAFTSDVTPRYVRANPFEGGKQAVAEAYRNLTAVGAKPLATTDNLNFGNPEKPEIMGQFVGAIQGIGAAVGALDMPIVSGNVSLYNETDGQAILPTPTIGAVGLLQHSDEVIGNEVREGHVVLVIGETKGHLGQSALLAEVFNREDGDAPHVDLDAEKRNGDFIRANREMIKACTDLSDGGIALAAFELAETAGVGVCLDDAPTEFLFGEDQARYLVACNFDQAEALMIAAGQAGVPLNAVGRFTGDTVKIGSSEASLDELAAIYRNSFAEAVA</sequence>
<dbReference type="Gene3D" id="3.90.650.10">
    <property type="entry name" value="PurM-like C-terminal domain"/>
    <property type="match status" value="2"/>
</dbReference>
<dbReference type="Pfam" id="PF18072">
    <property type="entry name" value="FGAR-AT_linker"/>
    <property type="match status" value="1"/>
</dbReference>
<keyword evidence="2 8" id="KW-0436">Ligase</keyword>
<dbReference type="Proteomes" id="UP000599383">
    <property type="component" value="Unassembled WGS sequence"/>
</dbReference>
<feature type="binding site" evidence="8">
    <location>
        <position position="91"/>
    </location>
    <ligand>
        <name>Mg(2+)</name>
        <dbReference type="ChEBI" id="CHEBI:18420"/>
        <label>1</label>
    </ligand>
</feature>
<evidence type="ECO:0000259" key="11">
    <source>
        <dbReference type="Pfam" id="PF18072"/>
    </source>
</evidence>
<dbReference type="SUPFAM" id="SSF55326">
    <property type="entry name" value="PurM N-terminal domain-like"/>
    <property type="match status" value="2"/>
</dbReference>
<feature type="binding site" evidence="8">
    <location>
        <position position="266"/>
    </location>
    <ligand>
        <name>Mg(2+)</name>
        <dbReference type="ChEBI" id="CHEBI:18420"/>
        <label>2</label>
    </ligand>
</feature>
<feature type="domain" description="PurM-like C-terminal" evidence="10">
    <location>
        <begin position="200"/>
        <end position="350"/>
    </location>
</feature>
<dbReference type="NCBIfam" id="TIGR01736">
    <property type="entry name" value="FGAM_synth_II"/>
    <property type="match status" value="1"/>
</dbReference>